<dbReference type="AlphaFoldDB" id="J3L2Z1"/>
<protein>
    <submittedName>
        <fullName evidence="2">Uncharacterized protein</fullName>
    </submittedName>
</protein>
<reference evidence="2" key="1">
    <citation type="journal article" date="2013" name="Nat. Commun.">
        <title>Whole-genome sequencing of Oryza brachyantha reveals mechanisms underlying Oryza genome evolution.</title>
        <authorList>
            <person name="Chen J."/>
            <person name="Huang Q."/>
            <person name="Gao D."/>
            <person name="Wang J."/>
            <person name="Lang Y."/>
            <person name="Liu T."/>
            <person name="Li B."/>
            <person name="Bai Z."/>
            <person name="Luis Goicoechea J."/>
            <person name="Liang C."/>
            <person name="Chen C."/>
            <person name="Zhang W."/>
            <person name="Sun S."/>
            <person name="Liao Y."/>
            <person name="Zhang X."/>
            <person name="Yang L."/>
            <person name="Song C."/>
            <person name="Wang M."/>
            <person name="Shi J."/>
            <person name="Liu G."/>
            <person name="Liu J."/>
            <person name="Zhou H."/>
            <person name="Zhou W."/>
            <person name="Yu Q."/>
            <person name="An N."/>
            <person name="Chen Y."/>
            <person name="Cai Q."/>
            <person name="Wang B."/>
            <person name="Liu B."/>
            <person name="Min J."/>
            <person name="Huang Y."/>
            <person name="Wu H."/>
            <person name="Li Z."/>
            <person name="Zhang Y."/>
            <person name="Yin Y."/>
            <person name="Song W."/>
            <person name="Jiang J."/>
            <person name="Jackson S.A."/>
            <person name="Wing R.A."/>
            <person name="Wang J."/>
            <person name="Chen M."/>
        </authorList>
    </citation>
    <scope>NUCLEOTIDE SEQUENCE [LARGE SCALE GENOMIC DNA]</scope>
    <source>
        <strain evidence="2">cv. IRGC 101232</strain>
    </source>
</reference>
<evidence type="ECO:0000256" key="1">
    <source>
        <dbReference type="SAM" id="SignalP"/>
    </source>
</evidence>
<feature type="chain" id="PRO_5003771883" evidence="1">
    <location>
        <begin position="20"/>
        <end position="93"/>
    </location>
</feature>
<accession>J3L2Z1</accession>
<keyword evidence="3" id="KW-1185">Reference proteome</keyword>
<keyword evidence="1" id="KW-0732">Signal</keyword>
<evidence type="ECO:0000313" key="3">
    <source>
        <dbReference type="Proteomes" id="UP000006038"/>
    </source>
</evidence>
<organism evidence="2">
    <name type="scientific">Oryza brachyantha</name>
    <name type="common">malo sina</name>
    <dbReference type="NCBI Taxonomy" id="4533"/>
    <lineage>
        <taxon>Eukaryota</taxon>
        <taxon>Viridiplantae</taxon>
        <taxon>Streptophyta</taxon>
        <taxon>Embryophyta</taxon>
        <taxon>Tracheophyta</taxon>
        <taxon>Spermatophyta</taxon>
        <taxon>Magnoliopsida</taxon>
        <taxon>Liliopsida</taxon>
        <taxon>Poales</taxon>
        <taxon>Poaceae</taxon>
        <taxon>BOP clade</taxon>
        <taxon>Oryzoideae</taxon>
        <taxon>Oryzeae</taxon>
        <taxon>Oryzinae</taxon>
        <taxon>Oryza</taxon>
    </lineage>
</organism>
<dbReference type="EnsemblPlants" id="OB01G35970.1">
    <property type="protein sequence ID" value="OB01G35970.1"/>
    <property type="gene ID" value="OB01G35970"/>
</dbReference>
<name>J3L2Z1_ORYBR</name>
<sequence length="93" mass="10271">MSSCGKVLMFIYLLGSFVAQGDIMHMREPLESMWQQGQSNKITIIGCFETYDCTSIGKEDKFNIGSSIKTSHQFIGSSKSWVGGVEVTTNPPK</sequence>
<reference evidence="2" key="2">
    <citation type="submission" date="2013-04" db="UniProtKB">
        <authorList>
            <consortium name="EnsemblPlants"/>
        </authorList>
    </citation>
    <scope>IDENTIFICATION</scope>
</reference>
<dbReference type="HOGENOM" id="CLU_2403149_0_0_1"/>
<evidence type="ECO:0000313" key="2">
    <source>
        <dbReference type="EnsemblPlants" id="OB01G35970.1"/>
    </source>
</evidence>
<dbReference type="Gramene" id="OB01G35970.1">
    <property type="protein sequence ID" value="OB01G35970.1"/>
    <property type="gene ID" value="OB01G35970"/>
</dbReference>
<proteinExistence type="predicted"/>
<feature type="signal peptide" evidence="1">
    <location>
        <begin position="1"/>
        <end position="19"/>
    </location>
</feature>
<dbReference type="Proteomes" id="UP000006038">
    <property type="component" value="Chromosome 1"/>
</dbReference>